<proteinExistence type="predicted"/>
<reference evidence="2" key="1">
    <citation type="journal article" date="2019" name="Int. J. Syst. Evol. Microbiol.">
        <title>The Global Catalogue of Microorganisms (GCM) 10K type strain sequencing project: providing services to taxonomists for standard genome sequencing and annotation.</title>
        <authorList>
            <consortium name="The Broad Institute Genomics Platform"/>
            <consortium name="The Broad Institute Genome Sequencing Center for Infectious Disease"/>
            <person name="Wu L."/>
            <person name="Ma J."/>
        </authorList>
    </citation>
    <scope>NUCLEOTIDE SEQUENCE [LARGE SCALE GENOMIC DNA]</scope>
    <source>
        <strain evidence="2">NBRC 101365</strain>
    </source>
</reference>
<accession>A0ABQ6CBA4</accession>
<sequence>MLAACLATSAAQGRDYAVGQIWSYRTRPGEEASRILIDKIEDHAKLGHIFHISIADVKIQNGLAPGGYSYSLPHLPVSQRTMDTSVVALVGQGGPNPAFEEGYAQWKPAFDAGKAGIWTITLSGIVGVVEKGLNQ</sequence>
<name>A0ABQ6CBA4_9HYPH</name>
<evidence type="ECO:0000313" key="1">
    <source>
        <dbReference type="EMBL" id="GLS17657.1"/>
    </source>
</evidence>
<dbReference type="EMBL" id="BSPC01000005">
    <property type="protein sequence ID" value="GLS17657.1"/>
    <property type="molecule type" value="Genomic_DNA"/>
</dbReference>
<gene>
    <name evidence="1" type="ORF">GCM10007874_06720</name>
</gene>
<comment type="caution">
    <text evidence="1">The sequence shown here is derived from an EMBL/GenBank/DDBJ whole genome shotgun (WGS) entry which is preliminary data.</text>
</comment>
<organism evidence="1 2">
    <name type="scientific">Labrys miyagiensis</name>
    <dbReference type="NCBI Taxonomy" id="346912"/>
    <lineage>
        <taxon>Bacteria</taxon>
        <taxon>Pseudomonadati</taxon>
        <taxon>Pseudomonadota</taxon>
        <taxon>Alphaproteobacteria</taxon>
        <taxon>Hyphomicrobiales</taxon>
        <taxon>Xanthobacteraceae</taxon>
        <taxon>Labrys</taxon>
    </lineage>
</organism>
<evidence type="ECO:0000313" key="2">
    <source>
        <dbReference type="Proteomes" id="UP001156882"/>
    </source>
</evidence>
<protein>
    <submittedName>
        <fullName evidence="1">Uncharacterized protein</fullName>
    </submittedName>
</protein>
<dbReference type="RefSeq" id="WP_284310465.1">
    <property type="nucleotide sequence ID" value="NZ_BSPC01000005.1"/>
</dbReference>
<dbReference type="Proteomes" id="UP001156882">
    <property type="component" value="Unassembled WGS sequence"/>
</dbReference>
<keyword evidence="2" id="KW-1185">Reference proteome</keyword>